<dbReference type="InterPro" id="IPR013342">
    <property type="entry name" value="Mandelate_racemase_C"/>
</dbReference>
<dbReference type="AlphaFoldDB" id="A0A9X1VVL9"/>
<sequence>MKATRIEKIETFRVDRWCLLRIWCEDGTVGIGEAGVHGWPGPTQATLHAMEPYLKGKDPSLIEHHAQLLQRSSHFMGALISGAISAIDIALWDIKGKRLGVPVYELMGGKTRDRVRCYIHAHGDSLDDLVSDALQKKAAGFTAIRFSPFSADYHLHQSFESWASDAVQRVGAVHEALAGDVDLCIELHRQMNPAESVALAARLEPFHPYFYEDPMLPDSPALMGELQARCRLPIATGERLTSIFQFQELLASGGCDFIRPDLCLCMGLSGSKKAAALAEARHVKVIPHNPLSPVSTAACVQLDACIPNFALQEYTGESDYPKRDLVKAPLRLVGGYLEVPEGPGIGIEFNDEALMRLPATDIVPNMRIGVDGSVQDW</sequence>
<dbReference type="SUPFAM" id="SSF54826">
    <property type="entry name" value="Enolase N-terminal domain-like"/>
    <property type="match status" value="1"/>
</dbReference>
<proteinExistence type="predicted"/>
<dbReference type="EMBL" id="JALGBI010000001">
    <property type="protein sequence ID" value="MCJ0764004.1"/>
    <property type="molecule type" value="Genomic_DNA"/>
</dbReference>
<keyword evidence="4" id="KW-1185">Reference proteome</keyword>
<gene>
    <name evidence="3" type="ORF">MMF98_12380</name>
</gene>
<dbReference type="SFLD" id="SFLDG00179">
    <property type="entry name" value="mandelate_racemase"/>
    <property type="match status" value="1"/>
</dbReference>
<dbReference type="InterPro" id="IPR018110">
    <property type="entry name" value="Mandel_Rmase/mucon_lact_enz_CS"/>
</dbReference>
<name>A0A9X1VVL9_9BURK</name>
<protein>
    <submittedName>
        <fullName evidence="3">Mandelate racemase/muconate lactonizing enzyme family protein</fullName>
    </submittedName>
</protein>
<reference evidence="3" key="1">
    <citation type="submission" date="2022-03" db="EMBL/GenBank/DDBJ databases">
        <authorList>
            <person name="Woo C.Y."/>
        </authorList>
    </citation>
    <scope>NUCLEOTIDE SEQUENCE</scope>
    <source>
        <strain evidence="3">CYS-02</strain>
    </source>
</reference>
<evidence type="ECO:0000256" key="1">
    <source>
        <dbReference type="ARBA" id="ARBA00023239"/>
    </source>
</evidence>
<dbReference type="Gene3D" id="3.30.390.10">
    <property type="entry name" value="Enolase-like, N-terminal domain"/>
    <property type="match status" value="1"/>
</dbReference>
<dbReference type="InterPro" id="IPR029065">
    <property type="entry name" value="Enolase_C-like"/>
</dbReference>
<dbReference type="SUPFAM" id="SSF51604">
    <property type="entry name" value="Enolase C-terminal domain-like"/>
    <property type="match status" value="1"/>
</dbReference>
<dbReference type="Pfam" id="PF13378">
    <property type="entry name" value="MR_MLE_C"/>
    <property type="match status" value="1"/>
</dbReference>
<dbReference type="SMART" id="SM00922">
    <property type="entry name" value="MR_MLE"/>
    <property type="match status" value="1"/>
</dbReference>
<keyword evidence="1" id="KW-0456">Lyase</keyword>
<dbReference type="InterPro" id="IPR036849">
    <property type="entry name" value="Enolase-like_C_sf"/>
</dbReference>
<dbReference type="PANTHER" id="PTHR48080">
    <property type="entry name" value="D-GALACTONATE DEHYDRATASE-RELATED"/>
    <property type="match status" value="1"/>
</dbReference>
<evidence type="ECO:0000313" key="4">
    <source>
        <dbReference type="Proteomes" id="UP001139447"/>
    </source>
</evidence>
<dbReference type="InterPro" id="IPR013341">
    <property type="entry name" value="Mandelate_racemase_N_dom"/>
</dbReference>
<organism evidence="3 4">
    <name type="scientific">Variovorax terrae</name>
    <dbReference type="NCBI Taxonomy" id="2923278"/>
    <lineage>
        <taxon>Bacteria</taxon>
        <taxon>Pseudomonadati</taxon>
        <taxon>Pseudomonadota</taxon>
        <taxon>Betaproteobacteria</taxon>
        <taxon>Burkholderiales</taxon>
        <taxon>Comamonadaceae</taxon>
        <taxon>Variovorax</taxon>
    </lineage>
</organism>
<dbReference type="RefSeq" id="WP_243306576.1">
    <property type="nucleotide sequence ID" value="NZ_JALGBI010000001.1"/>
</dbReference>
<feature type="domain" description="Mandelate racemase/muconate lactonizing enzyme C-terminal" evidence="2">
    <location>
        <begin position="126"/>
        <end position="233"/>
    </location>
</feature>
<dbReference type="PROSITE" id="PS00908">
    <property type="entry name" value="MR_MLE_1"/>
    <property type="match status" value="1"/>
</dbReference>
<evidence type="ECO:0000313" key="3">
    <source>
        <dbReference type="EMBL" id="MCJ0764004.1"/>
    </source>
</evidence>
<dbReference type="SFLD" id="SFLDS00001">
    <property type="entry name" value="Enolase"/>
    <property type="match status" value="1"/>
</dbReference>
<accession>A0A9X1VVL9</accession>
<evidence type="ECO:0000259" key="2">
    <source>
        <dbReference type="SMART" id="SM00922"/>
    </source>
</evidence>
<dbReference type="PANTHER" id="PTHR48080:SF2">
    <property type="entry name" value="D-GALACTONATE DEHYDRATASE"/>
    <property type="match status" value="1"/>
</dbReference>
<dbReference type="Pfam" id="PF02746">
    <property type="entry name" value="MR_MLE_N"/>
    <property type="match status" value="1"/>
</dbReference>
<comment type="caution">
    <text evidence="3">The sequence shown here is derived from an EMBL/GenBank/DDBJ whole genome shotgun (WGS) entry which is preliminary data.</text>
</comment>
<dbReference type="CDD" id="cd03316">
    <property type="entry name" value="MR_like"/>
    <property type="match status" value="1"/>
</dbReference>
<dbReference type="Proteomes" id="UP001139447">
    <property type="component" value="Unassembled WGS sequence"/>
</dbReference>
<dbReference type="InterPro" id="IPR034593">
    <property type="entry name" value="DgoD-like"/>
</dbReference>
<dbReference type="InterPro" id="IPR029017">
    <property type="entry name" value="Enolase-like_N"/>
</dbReference>
<dbReference type="GO" id="GO:0009063">
    <property type="term" value="P:amino acid catabolic process"/>
    <property type="evidence" value="ECO:0007669"/>
    <property type="project" value="InterPro"/>
</dbReference>
<dbReference type="Gene3D" id="3.20.20.120">
    <property type="entry name" value="Enolase-like C-terminal domain"/>
    <property type="match status" value="1"/>
</dbReference>
<dbReference type="GO" id="GO:0016829">
    <property type="term" value="F:lyase activity"/>
    <property type="evidence" value="ECO:0007669"/>
    <property type="project" value="UniProtKB-KW"/>
</dbReference>